<gene>
    <name evidence="1" type="ORF">Taro_048314</name>
</gene>
<reference evidence="1" key="1">
    <citation type="submission" date="2017-07" db="EMBL/GenBank/DDBJ databases">
        <title>Taro Niue Genome Assembly and Annotation.</title>
        <authorList>
            <person name="Atibalentja N."/>
            <person name="Keating K."/>
            <person name="Fields C.J."/>
        </authorList>
    </citation>
    <scope>NUCLEOTIDE SEQUENCE</scope>
    <source>
        <strain evidence="1">Niue_2</strain>
        <tissue evidence="1">Leaf</tissue>
    </source>
</reference>
<dbReference type="PANTHER" id="PTHR31009">
    <property type="entry name" value="S-ADENOSYL-L-METHIONINE:CARBOXYL METHYLTRANSFERASE FAMILY PROTEIN"/>
    <property type="match status" value="1"/>
</dbReference>
<dbReference type="SUPFAM" id="SSF53335">
    <property type="entry name" value="S-adenosyl-L-methionine-dependent methyltransferases"/>
    <property type="match status" value="1"/>
</dbReference>
<keyword evidence="2" id="KW-1185">Reference proteome</keyword>
<proteinExistence type="predicted"/>
<comment type="caution">
    <text evidence="1">The sequence shown here is derived from an EMBL/GenBank/DDBJ whole genome shotgun (WGS) entry which is preliminary data.</text>
</comment>
<protein>
    <submittedName>
        <fullName evidence="1">Uncharacterized protein</fullName>
    </submittedName>
</protein>
<dbReference type="Gene3D" id="3.40.50.150">
    <property type="entry name" value="Vaccinia Virus protein VP39"/>
    <property type="match status" value="1"/>
</dbReference>
<dbReference type="AlphaFoldDB" id="A0A843WY25"/>
<dbReference type="Pfam" id="PF03492">
    <property type="entry name" value="Methyltransf_7"/>
    <property type="match status" value="1"/>
</dbReference>
<evidence type="ECO:0000313" key="2">
    <source>
        <dbReference type="Proteomes" id="UP000652761"/>
    </source>
</evidence>
<dbReference type="InterPro" id="IPR029063">
    <property type="entry name" value="SAM-dependent_MTases_sf"/>
</dbReference>
<organism evidence="1 2">
    <name type="scientific">Colocasia esculenta</name>
    <name type="common">Wild taro</name>
    <name type="synonym">Arum esculentum</name>
    <dbReference type="NCBI Taxonomy" id="4460"/>
    <lineage>
        <taxon>Eukaryota</taxon>
        <taxon>Viridiplantae</taxon>
        <taxon>Streptophyta</taxon>
        <taxon>Embryophyta</taxon>
        <taxon>Tracheophyta</taxon>
        <taxon>Spermatophyta</taxon>
        <taxon>Magnoliopsida</taxon>
        <taxon>Liliopsida</taxon>
        <taxon>Araceae</taxon>
        <taxon>Aroideae</taxon>
        <taxon>Colocasieae</taxon>
        <taxon>Colocasia</taxon>
    </lineage>
</organism>
<dbReference type="InterPro" id="IPR005299">
    <property type="entry name" value="MeTrfase_7"/>
</dbReference>
<accession>A0A843WY25</accession>
<dbReference type="GO" id="GO:0008168">
    <property type="term" value="F:methyltransferase activity"/>
    <property type="evidence" value="ECO:0007669"/>
    <property type="project" value="InterPro"/>
</dbReference>
<dbReference type="EMBL" id="NMUH01006485">
    <property type="protein sequence ID" value="MQM15369.1"/>
    <property type="molecule type" value="Genomic_DNA"/>
</dbReference>
<dbReference type="OrthoDB" id="783690at2759"/>
<sequence>MEVQKVLYMNGGDGETSYAKNSSFQREIVRAARSVMKEDLLDLYRAAGFPGKLTVADLGCSSGPNALTVLADVVDTVRESCRQLSRSPPEFQLFLNDLHGNDFNSVFRSLEAFYEERERGREIRRCFIAGVSGSFYGRLFPSKSIHFFHSSSSIHWLSQVLSIIIGAISV</sequence>
<dbReference type="Proteomes" id="UP000652761">
    <property type="component" value="Unassembled WGS sequence"/>
</dbReference>
<evidence type="ECO:0000313" key="1">
    <source>
        <dbReference type="EMBL" id="MQM15369.1"/>
    </source>
</evidence>
<name>A0A843WY25_COLES</name>